<protein>
    <submittedName>
        <fullName evidence="2">Uncharacterized protein</fullName>
    </submittedName>
</protein>
<dbReference type="EMBL" id="CP102845">
    <property type="protein sequence ID" value="UVF18659.1"/>
    <property type="molecule type" value="Genomic_DNA"/>
</dbReference>
<keyword evidence="3" id="KW-1185">Reference proteome</keyword>
<dbReference type="RefSeq" id="WP_173946230.1">
    <property type="nucleotide sequence ID" value="NZ_CP102845.1"/>
</dbReference>
<organism evidence="2 3">
    <name type="scientific">Microvirga terrae</name>
    <dbReference type="NCBI Taxonomy" id="2740529"/>
    <lineage>
        <taxon>Bacteria</taxon>
        <taxon>Pseudomonadati</taxon>
        <taxon>Pseudomonadota</taxon>
        <taxon>Alphaproteobacteria</taxon>
        <taxon>Hyphomicrobiales</taxon>
        <taxon>Methylobacteriaceae</taxon>
        <taxon>Microvirga</taxon>
    </lineage>
</organism>
<name>A0ABY5RP48_9HYPH</name>
<sequence length="65" mass="7368">MNTFRKAAAKSVMFVVDYDDARRAYLWIDNPEAASNPRAVETTARARQEQGTLPEGTIVSIRRVR</sequence>
<evidence type="ECO:0000313" key="3">
    <source>
        <dbReference type="Proteomes" id="UP001017257"/>
    </source>
</evidence>
<evidence type="ECO:0000313" key="2">
    <source>
        <dbReference type="EMBL" id="UVF18659.1"/>
    </source>
</evidence>
<reference evidence="2" key="1">
    <citation type="submission" date="2022-08" db="EMBL/GenBank/DDBJ databases">
        <title>Microvirga terrae sp. nov., isolated from soil.</title>
        <authorList>
            <person name="Kim K.H."/>
            <person name="Seo Y.L."/>
            <person name="Kim J.M."/>
            <person name="Lee J.K."/>
            <person name="Han D.M."/>
            <person name="Jeon C.O."/>
        </authorList>
    </citation>
    <scope>NUCLEOTIDE SEQUENCE</scope>
    <source>
        <strain evidence="2">R24</strain>
    </source>
</reference>
<accession>A0ABY5RP48</accession>
<evidence type="ECO:0000256" key="1">
    <source>
        <dbReference type="SAM" id="MobiDB-lite"/>
    </source>
</evidence>
<dbReference type="Proteomes" id="UP001017257">
    <property type="component" value="Chromosome"/>
</dbReference>
<gene>
    <name evidence="2" type="ORF">HPT29_019530</name>
</gene>
<proteinExistence type="predicted"/>
<feature type="region of interest" description="Disordered" evidence="1">
    <location>
        <begin position="44"/>
        <end position="65"/>
    </location>
</feature>